<comment type="caution">
    <text evidence="1">The sequence shown here is derived from an EMBL/GenBank/DDBJ whole genome shotgun (WGS) entry which is preliminary data.</text>
</comment>
<protein>
    <recommendedName>
        <fullName evidence="3">G domain-containing protein</fullName>
    </recommendedName>
</protein>
<dbReference type="EMBL" id="JAAAID010004754">
    <property type="protein sequence ID" value="KAF9992237.1"/>
    <property type="molecule type" value="Genomic_DNA"/>
</dbReference>
<organism evidence="1 2">
    <name type="scientific">Entomortierella chlamydospora</name>
    <dbReference type="NCBI Taxonomy" id="101097"/>
    <lineage>
        <taxon>Eukaryota</taxon>
        <taxon>Fungi</taxon>
        <taxon>Fungi incertae sedis</taxon>
        <taxon>Mucoromycota</taxon>
        <taxon>Mortierellomycotina</taxon>
        <taxon>Mortierellomycetes</taxon>
        <taxon>Mortierellales</taxon>
        <taxon>Mortierellaceae</taxon>
        <taxon>Entomortierella</taxon>
    </lineage>
</organism>
<reference evidence="1" key="1">
    <citation type="journal article" date="2020" name="Fungal Divers.">
        <title>Resolving the Mortierellaceae phylogeny through synthesis of multi-gene phylogenetics and phylogenomics.</title>
        <authorList>
            <person name="Vandepol N."/>
            <person name="Liber J."/>
            <person name="Desiro A."/>
            <person name="Na H."/>
            <person name="Kennedy M."/>
            <person name="Barry K."/>
            <person name="Grigoriev I.V."/>
            <person name="Miller A.N."/>
            <person name="O'Donnell K."/>
            <person name="Stajich J.E."/>
            <person name="Bonito G."/>
        </authorList>
    </citation>
    <scope>NUCLEOTIDE SEQUENCE</scope>
    <source>
        <strain evidence="1">NRRL 2769</strain>
    </source>
</reference>
<accession>A0A9P6SRD6</accession>
<sequence>MPVKSSPSPSPKPDYLQKRILPNKSRLQTEDFNVLLLGQTQSGKSTFIEAVKKYADPDYVVDYEKIGDSVNSCTKEVSKSTVLTDLPITGVLRMTEPDPVAIKVESLLQDNSNFDNFEDTINERKNLHIVRTKSSNSRTQYRFNLFDTPGLNDTHGEDEAHIARIFETLTVAGNIHLVLITVGQGPFTEGFQKAIKCYFDMFPEFQGLIAF</sequence>
<proteinExistence type="predicted"/>
<dbReference type="Proteomes" id="UP000703661">
    <property type="component" value="Unassembled WGS sequence"/>
</dbReference>
<dbReference type="SUPFAM" id="SSF52540">
    <property type="entry name" value="P-loop containing nucleoside triphosphate hydrolases"/>
    <property type="match status" value="1"/>
</dbReference>
<dbReference type="Gene3D" id="3.40.50.300">
    <property type="entry name" value="P-loop containing nucleotide triphosphate hydrolases"/>
    <property type="match status" value="1"/>
</dbReference>
<evidence type="ECO:0008006" key="3">
    <source>
        <dbReference type="Google" id="ProtNLM"/>
    </source>
</evidence>
<dbReference type="InterPro" id="IPR027417">
    <property type="entry name" value="P-loop_NTPase"/>
</dbReference>
<feature type="non-terminal residue" evidence="1">
    <location>
        <position position="211"/>
    </location>
</feature>
<gene>
    <name evidence="1" type="ORF">BGZ80_008644</name>
</gene>
<evidence type="ECO:0000313" key="1">
    <source>
        <dbReference type="EMBL" id="KAF9992237.1"/>
    </source>
</evidence>
<dbReference type="AlphaFoldDB" id="A0A9P6SRD6"/>
<keyword evidence="2" id="KW-1185">Reference proteome</keyword>
<name>A0A9P6SRD6_9FUNG</name>
<evidence type="ECO:0000313" key="2">
    <source>
        <dbReference type="Proteomes" id="UP000703661"/>
    </source>
</evidence>